<keyword evidence="6" id="KW-1185">Reference proteome</keyword>
<dbReference type="Pfam" id="PF12833">
    <property type="entry name" value="HTH_18"/>
    <property type="match status" value="1"/>
</dbReference>
<dbReference type="InterPro" id="IPR018062">
    <property type="entry name" value="HTH_AraC-typ_CS"/>
</dbReference>
<protein>
    <submittedName>
        <fullName evidence="5">Helix-turn-helix protein</fullName>
    </submittedName>
</protein>
<evidence type="ECO:0000313" key="5">
    <source>
        <dbReference type="EMBL" id="TCS62772.1"/>
    </source>
</evidence>
<comment type="caution">
    <text evidence="5">The sequence shown here is derived from an EMBL/GenBank/DDBJ whole genome shotgun (WGS) entry which is preliminary data.</text>
</comment>
<dbReference type="InterPro" id="IPR014710">
    <property type="entry name" value="RmlC-like_jellyroll"/>
</dbReference>
<dbReference type="SUPFAM" id="SSF46689">
    <property type="entry name" value="Homeodomain-like"/>
    <property type="match status" value="1"/>
</dbReference>
<dbReference type="InterPro" id="IPR009057">
    <property type="entry name" value="Homeodomain-like_sf"/>
</dbReference>
<dbReference type="InterPro" id="IPR020449">
    <property type="entry name" value="Tscrpt_reg_AraC-type_HTH"/>
</dbReference>
<dbReference type="AlphaFoldDB" id="A0A4R3JAU0"/>
<dbReference type="Proteomes" id="UP000295696">
    <property type="component" value="Unassembled WGS sequence"/>
</dbReference>
<dbReference type="PRINTS" id="PR00032">
    <property type="entry name" value="HTHARAC"/>
</dbReference>
<dbReference type="Gene3D" id="1.10.10.60">
    <property type="entry name" value="Homeodomain-like"/>
    <property type="match status" value="2"/>
</dbReference>
<keyword evidence="2" id="KW-0238">DNA-binding</keyword>
<dbReference type="SMART" id="SM00342">
    <property type="entry name" value="HTH_ARAC"/>
    <property type="match status" value="1"/>
</dbReference>
<feature type="domain" description="HTH araC/xylS-type" evidence="4">
    <location>
        <begin position="141"/>
        <end position="241"/>
    </location>
</feature>
<evidence type="ECO:0000256" key="2">
    <source>
        <dbReference type="ARBA" id="ARBA00023125"/>
    </source>
</evidence>
<evidence type="ECO:0000259" key="4">
    <source>
        <dbReference type="PROSITE" id="PS01124"/>
    </source>
</evidence>
<evidence type="ECO:0000313" key="6">
    <source>
        <dbReference type="Proteomes" id="UP000295696"/>
    </source>
</evidence>
<dbReference type="CDD" id="cd02208">
    <property type="entry name" value="cupin_RmlC-like"/>
    <property type="match status" value="1"/>
</dbReference>
<evidence type="ECO:0000256" key="1">
    <source>
        <dbReference type="ARBA" id="ARBA00023015"/>
    </source>
</evidence>
<accession>A0A4R3JAU0</accession>
<evidence type="ECO:0000256" key="3">
    <source>
        <dbReference type="ARBA" id="ARBA00023163"/>
    </source>
</evidence>
<dbReference type="PANTHER" id="PTHR43280">
    <property type="entry name" value="ARAC-FAMILY TRANSCRIPTIONAL REGULATOR"/>
    <property type="match status" value="1"/>
</dbReference>
<gene>
    <name evidence="5" type="ORF">EDD52_10866</name>
</gene>
<dbReference type="Gene3D" id="2.60.120.10">
    <property type="entry name" value="Jelly Rolls"/>
    <property type="match status" value="1"/>
</dbReference>
<name>A0A4R3JAU0_9RHOB</name>
<reference evidence="5 6" key="1">
    <citation type="submission" date="2019-03" db="EMBL/GenBank/DDBJ databases">
        <title>Genomic Encyclopedia of Type Strains, Phase IV (KMG-IV): sequencing the most valuable type-strain genomes for metagenomic binning, comparative biology and taxonomic classification.</title>
        <authorList>
            <person name="Goeker M."/>
        </authorList>
    </citation>
    <scope>NUCLEOTIDE SEQUENCE [LARGE SCALE GENOMIC DNA]</scope>
    <source>
        <strain evidence="5 6">DSM 104836</strain>
    </source>
</reference>
<dbReference type="EMBL" id="SLZU01000008">
    <property type="protein sequence ID" value="TCS62772.1"/>
    <property type="molecule type" value="Genomic_DNA"/>
</dbReference>
<dbReference type="InterPro" id="IPR018060">
    <property type="entry name" value="HTH_AraC"/>
</dbReference>
<dbReference type="PROSITE" id="PS01124">
    <property type="entry name" value="HTH_ARAC_FAMILY_2"/>
    <property type="match status" value="1"/>
</dbReference>
<dbReference type="GO" id="GO:0003700">
    <property type="term" value="F:DNA-binding transcription factor activity"/>
    <property type="evidence" value="ECO:0007669"/>
    <property type="project" value="InterPro"/>
</dbReference>
<keyword evidence="3" id="KW-0804">Transcription</keyword>
<dbReference type="PROSITE" id="PS00041">
    <property type="entry name" value="HTH_ARAC_FAMILY_1"/>
    <property type="match status" value="1"/>
</dbReference>
<sequence length="248" mass="28083">MNPVNDLIVCLSGQGVYRVGDDDERVVLNPGDAMLIPAYTRFRGMRGEGTDRYTGIAQHFAMELFGRGDLLKQLLLKRSVRLPDWGFNGPIVRNYRETAPTGTTTLLQHHQFMIILLAFIETAFIAWQRPEDVPDTQDQLSVQIMLVASRLSADPVGSGVEEALAKLPYNRDYFRRAFKERMGLTPNKFRELKRMEFAASRLGMGLTVKAVAAELGYADPYYFSRMFKRFIGSSPLSYREKPESDGTN</sequence>
<dbReference type="InterPro" id="IPR011051">
    <property type="entry name" value="RmlC_Cupin_sf"/>
</dbReference>
<organism evidence="5 6">
    <name type="scientific">Primorskyibacter sedentarius</name>
    <dbReference type="NCBI Taxonomy" id="745311"/>
    <lineage>
        <taxon>Bacteria</taxon>
        <taxon>Pseudomonadati</taxon>
        <taxon>Pseudomonadota</taxon>
        <taxon>Alphaproteobacteria</taxon>
        <taxon>Rhodobacterales</taxon>
        <taxon>Roseobacteraceae</taxon>
        <taxon>Primorskyibacter</taxon>
    </lineage>
</organism>
<dbReference type="PANTHER" id="PTHR43280:SF30">
    <property type="entry name" value="MMSAB OPERON REGULATORY PROTEIN"/>
    <property type="match status" value="1"/>
</dbReference>
<dbReference type="SUPFAM" id="SSF51182">
    <property type="entry name" value="RmlC-like cupins"/>
    <property type="match status" value="1"/>
</dbReference>
<proteinExistence type="predicted"/>
<keyword evidence="1" id="KW-0805">Transcription regulation</keyword>
<dbReference type="GO" id="GO:0043565">
    <property type="term" value="F:sequence-specific DNA binding"/>
    <property type="evidence" value="ECO:0007669"/>
    <property type="project" value="InterPro"/>
</dbReference>